<dbReference type="InterPro" id="IPR007560">
    <property type="entry name" value="Restrct_endonuc_IV_Mrr"/>
</dbReference>
<evidence type="ECO:0000313" key="5">
    <source>
        <dbReference type="Proteomes" id="UP001501697"/>
    </source>
</evidence>
<proteinExistence type="predicted"/>
<evidence type="ECO:0000259" key="3">
    <source>
        <dbReference type="Pfam" id="PF14338"/>
    </source>
</evidence>
<reference evidence="5" key="1">
    <citation type="journal article" date="2019" name="Int. J. Syst. Evol. Microbiol.">
        <title>The Global Catalogue of Microorganisms (GCM) 10K type strain sequencing project: providing services to taxonomists for standard genome sequencing and annotation.</title>
        <authorList>
            <consortium name="The Broad Institute Genomics Platform"/>
            <consortium name="The Broad Institute Genome Sequencing Center for Infectious Disease"/>
            <person name="Wu L."/>
            <person name="Ma J."/>
        </authorList>
    </citation>
    <scope>NUCLEOTIDE SEQUENCE [LARGE SCALE GENOMIC DNA]</scope>
    <source>
        <strain evidence="5">JCM 16544</strain>
    </source>
</reference>
<dbReference type="EMBL" id="BAAAYU010000005">
    <property type="protein sequence ID" value="GAA3639575.1"/>
    <property type="molecule type" value="Genomic_DNA"/>
</dbReference>
<accession>A0ABP7AT58</accession>
<evidence type="ECO:0000259" key="2">
    <source>
        <dbReference type="Pfam" id="PF04471"/>
    </source>
</evidence>
<dbReference type="Gene3D" id="3.40.1350.10">
    <property type="match status" value="1"/>
</dbReference>
<dbReference type="InterPro" id="IPR011856">
    <property type="entry name" value="tRNA_endonuc-like_dom_sf"/>
</dbReference>
<dbReference type="PANTHER" id="PTHR30015">
    <property type="entry name" value="MRR RESTRICTION SYSTEM PROTEIN"/>
    <property type="match status" value="1"/>
</dbReference>
<keyword evidence="4" id="KW-0540">Nuclease</keyword>
<dbReference type="InterPro" id="IPR011335">
    <property type="entry name" value="Restrct_endonuc-II-like"/>
</dbReference>
<feature type="compositionally biased region" description="Low complexity" evidence="1">
    <location>
        <begin position="127"/>
        <end position="137"/>
    </location>
</feature>
<sequence>MTDPTDDTTIGSWWTFMRPILEVLEDGQTWAKRDMERAVSDRVGLTAEQRSELLASGQTRATNRIGWATSALRRAKALTAPSRGSFQITDTGRQLLQIIAGEIRESDLETHAPAYNEYVPARRQRASEPTSPTTASTVADQSPDDLIDAGIQLIEDDTKVKLLDRLRGTDPTYFETVVLRLLVKMGYGRDGKMTKLAGSGDGGLDGVIDRDELGLSKIYIQAKRYAEEVTIGRPKIQEFVGALATRSATVGVFFTTSRFTREAVETAERVHQDVALVDGIRLTELMIKHRVGVEVARTVDIVKLDEDFFADE</sequence>
<keyword evidence="4" id="KW-0255">Endonuclease</keyword>
<keyword evidence="5" id="KW-1185">Reference proteome</keyword>
<comment type="caution">
    <text evidence="4">The sequence shown here is derived from an EMBL/GenBank/DDBJ whole genome shotgun (WGS) entry which is preliminary data.</text>
</comment>
<dbReference type="Proteomes" id="UP001501697">
    <property type="component" value="Unassembled WGS sequence"/>
</dbReference>
<dbReference type="SUPFAM" id="SSF52980">
    <property type="entry name" value="Restriction endonuclease-like"/>
    <property type="match status" value="1"/>
</dbReference>
<dbReference type="RefSeq" id="WP_344738843.1">
    <property type="nucleotide sequence ID" value="NZ_BAAAYU010000005.1"/>
</dbReference>
<protein>
    <submittedName>
        <fullName evidence="4">Restriction endonuclease</fullName>
    </submittedName>
</protein>
<evidence type="ECO:0000256" key="1">
    <source>
        <dbReference type="SAM" id="MobiDB-lite"/>
    </source>
</evidence>
<dbReference type="InterPro" id="IPR052906">
    <property type="entry name" value="Type_IV_Methyl-Rstrct_Enzyme"/>
</dbReference>
<feature type="region of interest" description="Disordered" evidence="1">
    <location>
        <begin position="120"/>
        <end position="142"/>
    </location>
</feature>
<keyword evidence="4" id="KW-0378">Hydrolase</keyword>
<evidence type="ECO:0000313" key="4">
    <source>
        <dbReference type="EMBL" id="GAA3639575.1"/>
    </source>
</evidence>
<gene>
    <name evidence="4" type="ORF">GCM10022200_23800</name>
</gene>
<dbReference type="Pfam" id="PF14338">
    <property type="entry name" value="Mrr_N"/>
    <property type="match status" value="1"/>
</dbReference>
<feature type="domain" description="Restriction system protein Mrr-like N-terminal" evidence="3">
    <location>
        <begin position="15"/>
        <end position="97"/>
    </location>
</feature>
<dbReference type="InterPro" id="IPR025745">
    <property type="entry name" value="Mrr-like_N_dom"/>
</dbReference>
<organism evidence="4 5">
    <name type="scientific">Microbacterium awajiense</name>
    <dbReference type="NCBI Taxonomy" id="415214"/>
    <lineage>
        <taxon>Bacteria</taxon>
        <taxon>Bacillati</taxon>
        <taxon>Actinomycetota</taxon>
        <taxon>Actinomycetes</taxon>
        <taxon>Micrococcales</taxon>
        <taxon>Microbacteriaceae</taxon>
        <taxon>Microbacterium</taxon>
    </lineage>
</organism>
<dbReference type="PANTHER" id="PTHR30015:SF7">
    <property type="entry name" value="TYPE IV METHYL-DIRECTED RESTRICTION ENZYME ECOKMRR"/>
    <property type="match status" value="1"/>
</dbReference>
<feature type="domain" description="Restriction endonuclease type IV Mrr" evidence="2">
    <location>
        <begin position="167"/>
        <end position="286"/>
    </location>
</feature>
<name>A0ABP7AT58_9MICO</name>
<dbReference type="Pfam" id="PF04471">
    <property type="entry name" value="Mrr_cat"/>
    <property type="match status" value="1"/>
</dbReference>
<dbReference type="GO" id="GO:0004519">
    <property type="term" value="F:endonuclease activity"/>
    <property type="evidence" value="ECO:0007669"/>
    <property type="project" value="UniProtKB-KW"/>
</dbReference>